<dbReference type="Gene3D" id="3.90.45.10">
    <property type="entry name" value="Peptide deformylase"/>
    <property type="match status" value="1"/>
</dbReference>
<evidence type="ECO:0000256" key="1">
    <source>
        <dbReference type="ARBA" id="ARBA00010759"/>
    </source>
</evidence>
<keyword evidence="2" id="KW-0378">Hydrolase</keyword>
<keyword evidence="2" id="KW-0648">Protein biosynthesis</keyword>
<evidence type="ECO:0000313" key="4">
    <source>
        <dbReference type="Proteomes" id="UP000288096"/>
    </source>
</evidence>
<feature type="binding site" evidence="2">
    <location>
        <position position="140"/>
    </location>
    <ligand>
        <name>Fe cation</name>
        <dbReference type="ChEBI" id="CHEBI:24875"/>
    </ligand>
</feature>
<dbReference type="InterPro" id="IPR023635">
    <property type="entry name" value="Peptide_deformylase"/>
</dbReference>
<feature type="binding site" evidence="2">
    <location>
        <position position="94"/>
    </location>
    <ligand>
        <name>Fe cation</name>
        <dbReference type="ChEBI" id="CHEBI:24875"/>
    </ligand>
</feature>
<comment type="cofactor">
    <cofactor evidence="2">
        <name>Fe(2+)</name>
        <dbReference type="ChEBI" id="CHEBI:29033"/>
    </cofactor>
    <text evidence="2">Binds 1 Fe(2+) ion.</text>
</comment>
<comment type="function">
    <text evidence="2">Removes the formyl group from the N-terminal Met of newly synthesized proteins. Requires at least a dipeptide for an efficient rate of reaction. N-terminal L-methionine is a prerequisite for activity but the enzyme has broad specificity at other positions.</text>
</comment>
<comment type="caution">
    <text evidence="3">The sequence shown here is derived from an EMBL/GenBank/DDBJ whole genome shotgun (WGS) entry which is preliminary data.</text>
</comment>
<dbReference type="CDD" id="cd00487">
    <property type="entry name" value="Pep_deformylase"/>
    <property type="match status" value="1"/>
</dbReference>
<keyword evidence="2" id="KW-0408">Iron</keyword>
<protein>
    <recommendedName>
        <fullName evidence="2">Peptide deformylase</fullName>
        <shortName evidence="2">PDF</shortName>
        <ecNumber evidence="2">3.5.1.88</ecNumber>
    </recommendedName>
    <alternativeName>
        <fullName evidence="2">Polypeptide deformylase</fullName>
    </alternativeName>
</protein>
<dbReference type="PRINTS" id="PR01576">
    <property type="entry name" value="PDEFORMYLASE"/>
</dbReference>
<dbReference type="InterPro" id="IPR036821">
    <property type="entry name" value="Peptide_deformylase_sf"/>
</dbReference>
<dbReference type="EC" id="3.5.1.88" evidence="2"/>
<dbReference type="GO" id="GO:0042586">
    <property type="term" value="F:peptide deformylase activity"/>
    <property type="evidence" value="ECO:0007669"/>
    <property type="project" value="UniProtKB-UniRule"/>
</dbReference>
<dbReference type="AlphaFoldDB" id="A0A401FU61"/>
<dbReference type="PANTHER" id="PTHR10458:SF22">
    <property type="entry name" value="PEPTIDE DEFORMYLASE"/>
    <property type="match status" value="1"/>
</dbReference>
<dbReference type="PANTHER" id="PTHR10458">
    <property type="entry name" value="PEPTIDE DEFORMYLASE"/>
    <property type="match status" value="1"/>
</dbReference>
<dbReference type="OrthoDB" id="9804313at2"/>
<dbReference type="Pfam" id="PF01327">
    <property type="entry name" value="Pep_deformylase"/>
    <property type="match status" value="1"/>
</dbReference>
<proteinExistence type="inferred from homology"/>
<evidence type="ECO:0000313" key="3">
    <source>
        <dbReference type="EMBL" id="GBC60501.1"/>
    </source>
</evidence>
<sequence length="170" mass="18991">METLKIVTYPDKFLSNPTKAVDNIDGELQKLIDKMATTMYEAPGVGLAAIQVGVDKSLIIYDDSPGDEKHSLQVLINPEIVSAEGSVISENEGCLSVPEFRADVKRNAAVAVEGVDRNGKPVRIERDDFLAIVLQHEIDHLHGKLFIDRISSLKRQLYKRRVRKHMKQNG</sequence>
<dbReference type="Proteomes" id="UP000288096">
    <property type="component" value="Unassembled WGS sequence"/>
</dbReference>
<evidence type="ECO:0000256" key="2">
    <source>
        <dbReference type="HAMAP-Rule" id="MF_00163"/>
    </source>
</evidence>
<feature type="active site" evidence="2">
    <location>
        <position position="137"/>
    </location>
</feature>
<dbReference type="PIRSF" id="PIRSF004749">
    <property type="entry name" value="Pep_def"/>
    <property type="match status" value="1"/>
</dbReference>
<dbReference type="GO" id="GO:0046872">
    <property type="term" value="F:metal ion binding"/>
    <property type="evidence" value="ECO:0007669"/>
    <property type="project" value="UniProtKB-KW"/>
</dbReference>
<gene>
    <name evidence="2" type="primary">def</name>
    <name evidence="3" type="ORF">DENIS_1454</name>
</gene>
<reference evidence="4" key="1">
    <citation type="submission" date="2017-11" db="EMBL/GenBank/DDBJ databases">
        <authorList>
            <person name="Watanabe M."/>
            <person name="Kojima H."/>
        </authorList>
    </citation>
    <scope>NUCLEOTIDE SEQUENCE [LARGE SCALE GENOMIC DNA]</scope>
    <source>
        <strain evidence="4">Tokyo 01</strain>
    </source>
</reference>
<reference evidence="4" key="2">
    <citation type="submission" date="2019-01" db="EMBL/GenBank/DDBJ databases">
        <title>Genome sequence of Desulfonema ishimotonii strain Tokyo 01.</title>
        <authorList>
            <person name="Fukui M."/>
        </authorList>
    </citation>
    <scope>NUCLEOTIDE SEQUENCE [LARGE SCALE GENOMIC DNA]</scope>
    <source>
        <strain evidence="4">Tokyo 01</strain>
    </source>
</reference>
<keyword evidence="4" id="KW-1185">Reference proteome</keyword>
<dbReference type="EMBL" id="BEXT01000001">
    <property type="protein sequence ID" value="GBC60501.1"/>
    <property type="molecule type" value="Genomic_DNA"/>
</dbReference>
<dbReference type="NCBIfam" id="TIGR00079">
    <property type="entry name" value="pept_deformyl"/>
    <property type="match status" value="1"/>
</dbReference>
<dbReference type="SUPFAM" id="SSF56420">
    <property type="entry name" value="Peptide deformylase"/>
    <property type="match status" value="1"/>
</dbReference>
<name>A0A401FU61_9BACT</name>
<dbReference type="GO" id="GO:0006412">
    <property type="term" value="P:translation"/>
    <property type="evidence" value="ECO:0007669"/>
    <property type="project" value="UniProtKB-UniRule"/>
</dbReference>
<accession>A0A401FU61</accession>
<feature type="binding site" evidence="2">
    <location>
        <position position="136"/>
    </location>
    <ligand>
        <name>Fe cation</name>
        <dbReference type="ChEBI" id="CHEBI:24875"/>
    </ligand>
</feature>
<comment type="catalytic activity">
    <reaction evidence="2">
        <text>N-terminal N-formyl-L-methionyl-[peptide] + H2O = N-terminal L-methionyl-[peptide] + formate</text>
        <dbReference type="Rhea" id="RHEA:24420"/>
        <dbReference type="Rhea" id="RHEA-COMP:10639"/>
        <dbReference type="Rhea" id="RHEA-COMP:10640"/>
        <dbReference type="ChEBI" id="CHEBI:15377"/>
        <dbReference type="ChEBI" id="CHEBI:15740"/>
        <dbReference type="ChEBI" id="CHEBI:49298"/>
        <dbReference type="ChEBI" id="CHEBI:64731"/>
        <dbReference type="EC" id="3.5.1.88"/>
    </reaction>
</comment>
<comment type="similarity">
    <text evidence="1 2">Belongs to the polypeptide deformylase family.</text>
</comment>
<dbReference type="NCBIfam" id="NF001159">
    <property type="entry name" value="PRK00150.1-3"/>
    <property type="match status" value="1"/>
</dbReference>
<keyword evidence="2" id="KW-0479">Metal-binding</keyword>
<dbReference type="RefSeq" id="WP_124327909.1">
    <property type="nucleotide sequence ID" value="NZ_BEXT01000001.1"/>
</dbReference>
<organism evidence="3 4">
    <name type="scientific">Desulfonema ishimotonii</name>
    <dbReference type="NCBI Taxonomy" id="45657"/>
    <lineage>
        <taxon>Bacteria</taxon>
        <taxon>Pseudomonadati</taxon>
        <taxon>Thermodesulfobacteriota</taxon>
        <taxon>Desulfobacteria</taxon>
        <taxon>Desulfobacterales</taxon>
        <taxon>Desulfococcaceae</taxon>
        <taxon>Desulfonema</taxon>
    </lineage>
</organism>
<dbReference type="HAMAP" id="MF_00163">
    <property type="entry name" value="Pep_deformylase"/>
    <property type="match status" value="1"/>
</dbReference>